<accession>A0A061SPN1</accession>
<dbReference type="eggNOG" id="ENOG5032DCW">
    <property type="taxonomic scope" value="Bacteria"/>
</dbReference>
<dbReference type="RefSeq" id="WP_160168880.1">
    <property type="nucleotide sequence ID" value="NZ_JEMU01000044.1"/>
</dbReference>
<gene>
    <name evidence="2" type="ORF">PM02_19620</name>
</gene>
<organism evidence="2 3">
    <name type="scientific">Sulfitobacter mediterraneus</name>
    <dbReference type="NCBI Taxonomy" id="83219"/>
    <lineage>
        <taxon>Bacteria</taxon>
        <taxon>Pseudomonadati</taxon>
        <taxon>Pseudomonadota</taxon>
        <taxon>Alphaproteobacteria</taxon>
        <taxon>Rhodobacterales</taxon>
        <taxon>Roseobacteraceae</taxon>
        <taxon>Sulfitobacter</taxon>
    </lineage>
</organism>
<feature type="signal peptide" evidence="1">
    <location>
        <begin position="1"/>
        <end position="19"/>
    </location>
</feature>
<reference evidence="2 3" key="1">
    <citation type="journal article" date="2014" name="Genome Announc.">
        <title>Draft Genome Sequences of Two Isolates of the Roseobacter Group, Sulfitobacter sp. Strains 3SOLIMAR09 and 1FIGIMAR09, from Harbors of Mallorca Island (Mediterranean Sea).</title>
        <authorList>
            <person name="Mas-Llado M."/>
            <person name="Pina-Villalonga J.M."/>
            <person name="Brunet-Galmes I."/>
            <person name="Nogales B."/>
            <person name="Bosch R."/>
        </authorList>
    </citation>
    <scope>NUCLEOTIDE SEQUENCE [LARGE SCALE GENOMIC DNA]</scope>
    <source>
        <strain evidence="2 3">1FIGIMAR09</strain>
    </source>
</reference>
<dbReference type="InterPro" id="IPR010767">
    <property type="entry name" value="Phage_CGC-2007_Cje0229"/>
</dbReference>
<sequence>MSKAILFAFCIFFPLPAVAQLYFGEFGGGPSGEFRDGDPWQEFVLDKEFEFLDPNGLRWATPSGAAVNGASIPPMFWSLIGGPFTGKYLKASVIHDYYVVNRTRTAHDTHRNFYYGMRANGVSSWQAKTMYWAVRTFGADWDLSRPVAKQDGQASNINISGNFDPQQYSAAIARQSLLEVARNLKTSDGETLRMVFGGPVEATLDAIDDDAFATQRTLAIYAPLLINDSNSDFKTVLFNFSG</sequence>
<keyword evidence="3" id="KW-1185">Reference proteome</keyword>
<protein>
    <submittedName>
        <fullName evidence="2">Phage tail protein</fullName>
    </submittedName>
</protein>
<dbReference type="AlphaFoldDB" id="A0A061SPN1"/>
<evidence type="ECO:0000256" key="1">
    <source>
        <dbReference type="SAM" id="SignalP"/>
    </source>
</evidence>
<feature type="non-terminal residue" evidence="2">
    <location>
        <position position="242"/>
    </location>
</feature>
<dbReference type="EMBL" id="JEMU01000044">
    <property type="protein sequence ID" value="KAJ01409.1"/>
    <property type="molecule type" value="Genomic_DNA"/>
</dbReference>
<keyword evidence="1" id="KW-0732">Signal</keyword>
<feature type="chain" id="PRO_5001606635" evidence="1">
    <location>
        <begin position="20"/>
        <end position="242"/>
    </location>
</feature>
<comment type="caution">
    <text evidence="2">The sequence shown here is derived from an EMBL/GenBank/DDBJ whole genome shotgun (WGS) entry which is preliminary data.</text>
</comment>
<evidence type="ECO:0000313" key="2">
    <source>
        <dbReference type="EMBL" id="KAJ01409.1"/>
    </source>
</evidence>
<name>A0A061SPN1_9RHOB</name>
<proteinExistence type="predicted"/>
<dbReference type="Pfam" id="PF07087">
    <property type="entry name" value="DUF1353"/>
    <property type="match status" value="1"/>
</dbReference>
<dbReference type="Proteomes" id="UP000027337">
    <property type="component" value="Unassembled WGS sequence"/>
</dbReference>
<evidence type="ECO:0000313" key="3">
    <source>
        <dbReference type="Proteomes" id="UP000027337"/>
    </source>
</evidence>